<evidence type="ECO:0000313" key="2">
    <source>
        <dbReference type="EMBL" id="SDT16124.1"/>
    </source>
</evidence>
<dbReference type="InterPro" id="IPR003737">
    <property type="entry name" value="GlcNAc_PI_deacetylase-related"/>
</dbReference>
<dbReference type="Gene3D" id="3.40.50.10320">
    <property type="entry name" value="LmbE-like"/>
    <property type="match status" value="1"/>
</dbReference>
<accession>A0A1H1Y3X8</accession>
<dbReference type="AlphaFoldDB" id="A0A1H1Y3X8"/>
<dbReference type="OrthoDB" id="116799at2"/>
<evidence type="ECO:0000256" key="1">
    <source>
        <dbReference type="ARBA" id="ARBA00022833"/>
    </source>
</evidence>
<dbReference type="InterPro" id="IPR024078">
    <property type="entry name" value="LmbE-like_dom_sf"/>
</dbReference>
<dbReference type="GO" id="GO:0016137">
    <property type="term" value="P:glycoside metabolic process"/>
    <property type="evidence" value="ECO:0007669"/>
    <property type="project" value="UniProtKB-ARBA"/>
</dbReference>
<evidence type="ECO:0000313" key="3">
    <source>
        <dbReference type="Proteomes" id="UP000199103"/>
    </source>
</evidence>
<dbReference type="RefSeq" id="WP_091527501.1">
    <property type="nucleotide sequence ID" value="NZ_LT629772.1"/>
</dbReference>
<proteinExistence type="predicted"/>
<sequence length="260" mass="27713">MREQTVAVFHAHPDDEVFGTAAATSALAAAGAEVRLFVATGGELPEQGADPRLDQVAARRIREGRLDRSCKLLGIERWGYLTRPGQWVDSTEWSRTLAAAPTEVVAAAVRGVLDEQRPEIVLSVGPDGLTGHPDHVAMHDAVAAALQLPGWSPRHAWGAVVVDADVRAANASIAQLLPAAEQHAVRRDTVTGVAAADIVQTFGTATAGVARRRAMDLYLDGLGTAPVDRLIEHHRLRGASLTLRAVFDRTGGDKDYFTSL</sequence>
<keyword evidence="3" id="KW-1185">Reference proteome</keyword>
<name>A0A1H1Y3X8_9ACTN</name>
<organism evidence="2 3">
    <name type="scientific">Microlunatus soli</name>
    <dbReference type="NCBI Taxonomy" id="630515"/>
    <lineage>
        <taxon>Bacteria</taxon>
        <taxon>Bacillati</taxon>
        <taxon>Actinomycetota</taxon>
        <taxon>Actinomycetes</taxon>
        <taxon>Propionibacteriales</taxon>
        <taxon>Propionibacteriaceae</taxon>
        <taxon>Microlunatus</taxon>
    </lineage>
</organism>
<dbReference type="STRING" id="630515.SAMN04489812_4381"/>
<keyword evidence="1" id="KW-0862">Zinc</keyword>
<dbReference type="GO" id="GO:0016811">
    <property type="term" value="F:hydrolase activity, acting on carbon-nitrogen (but not peptide) bonds, in linear amides"/>
    <property type="evidence" value="ECO:0007669"/>
    <property type="project" value="TreeGrafter"/>
</dbReference>
<dbReference type="SUPFAM" id="SSF102588">
    <property type="entry name" value="LmbE-like"/>
    <property type="match status" value="1"/>
</dbReference>
<reference evidence="2 3" key="1">
    <citation type="submission" date="2016-10" db="EMBL/GenBank/DDBJ databases">
        <authorList>
            <person name="de Groot N.N."/>
        </authorList>
    </citation>
    <scope>NUCLEOTIDE SEQUENCE [LARGE SCALE GENOMIC DNA]</scope>
    <source>
        <strain evidence="2 3">DSM 21800</strain>
    </source>
</reference>
<gene>
    <name evidence="2" type="ORF">SAMN04489812_4381</name>
</gene>
<dbReference type="Pfam" id="PF02585">
    <property type="entry name" value="PIG-L"/>
    <property type="match status" value="1"/>
</dbReference>
<dbReference type="Proteomes" id="UP000199103">
    <property type="component" value="Chromosome I"/>
</dbReference>
<protein>
    <submittedName>
        <fullName evidence="2">GlcNAc-PI de-N-acetylase</fullName>
    </submittedName>
</protein>
<dbReference type="EMBL" id="LT629772">
    <property type="protein sequence ID" value="SDT16124.1"/>
    <property type="molecule type" value="Genomic_DNA"/>
</dbReference>
<dbReference type="PANTHER" id="PTHR12993">
    <property type="entry name" value="N-ACETYLGLUCOSAMINYL-PHOSPHATIDYLINOSITOL DE-N-ACETYLASE-RELATED"/>
    <property type="match status" value="1"/>
</dbReference>
<dbReference type="PANTHER" id="PTHR12993:SF11">
    <property type="entry name" value="N-ACETYLGLUCOSAMINYL-PHOSPHATIDYLINOSITOL DE-N-ACETYLASE"/>
    <property type="match status" value="1"/>
</dbReference>